<name>M6VVT5_9LEPT</name>
<gene>
    <name evidence="1" type="ORF">LEP1GSC172_1970</name>
</gene>
<dbReference type="AlphaFoldDB" id="M6VVT5"/>
<sequence length="654" mass="77874">MTFLLKLLLTSAKAHSFRLVLYFLFSKSKTQFEENSVFTFLKQIRFSKNLIFHIQKQILFFEYSLFLKFKIILLKRKFFILNQFFQNTFKNIFLKYIRIVEEFHNSDQKTASIDRFHKVETDGELIFNNSILKFLFKFKIFRNSKDSFRYKNEFSFQKNNLRFFYFNFFSKLQNKEIKKSIWFFKRFFVFFNVIFSFCITADSDLFAVESRIGVTFETYESRYSNYTKENWFFKTSNCRIKNESLRTNLNSDSFGVRRTTILQNQKPANCFTGFLESRNGSPFVSGQIDQKFFRASFGHRFRPLENFYFLRDNNFYTALPGIDQPIHKSGFLGFQWKGWSIGTYYSELEAKRKPGIYFISPWKLLEFAYSPEIKKHYVSLNFYSDQFGLIGPKIISRIQTFGEKKEINGTFYSSVSFEKSEFKLTGYRGKSEDLFALDPDRSELKGKAQLARLGIVSNSYFSLEWIRAWNRPLEFNLKQSDFFLSNTRQLLESEKEFQQNLDHSSKRWEIIAGKAPIFYDLSWGGILFSLRNYSNETIGRGIYYALVRKSFTIEAGQEWRINGDSITEGKWSFRLNELWNLEGAFLFQKEDNKTDSLFEARTARDETSLIFTDRSSSFRLRLLSPYIAFTVSHSRRKENKNDGIWINLQVQFPF</sequence>
<dbReference type="STRING" id="28182.GCA_001568325_02550"/>
<dbReference type="AntiFam" id="ANF00053">
    <property type="entry name" value="Translation of DNA repeat"/>
</dbReference>
<dbReference type="Proteomes" id="UP000012112">
    <property type="component" value="Unassembled WGS sequence"/>
</dbReference>
<organism evidence="1 2">
    <name type="scientific">Leptospira noguchii</name>
    <dbReference type="NCBI Taxonomy" id="28182"/>
    <lineage>
        <taxon>Bacteria</taxon>
        <taxon>Pseudomonadati</taxon>
        <taxon>Spirochaetota</taxon>
        <taxon>Spirochaetia</taxon>
        <taxon>Leptospirales</taxon>
        <taxon>Leptospiraceae</taxon>
        <taxon>Leptospira</taxon>
    </lineage>
</organism>
<reference evidence="1 2" key="1">
    <citation type="submission" date="2013-01" db="EMBL/GenBank/DDBJ databases">
        <authorList>
            <person name="Harkins D.M."/>
            <person name="Durkin A.S."/>
            <person name="Brinkac L.M."/>
            <person name="Haft D.H."/>
            <person name="Selengut J.D."/>
            <person name="Sanka R."/>
            <person name="DePew J."/>
            <person name="Purushe J."/>
            <person name="Matthias M.A."/>
            <person name="Vinetz J.M."/>
            <person name="Sutton G.G."/>
            <person name="Nierman W.C."/>
            <person name="Fouts D.E."/>
        </authorList>
    </citation>
    <scope>NUCLEOTIDE SEQUENCE [LARGE SCALE GENOMIC DNA]</scope>
    <source>
        <strain evidence="1 2">HAI1536</strain>
    </source>
</reference>
<protein>
    <submittedName>
        <fullName evidence="1">Uncharacterized protein</fullName>
    </submittedName>
</protein>
<accession>M6VVT5</accession>
<proteinExistence type="predicted"/>
<evidence type="ECO:0000313" key="2">
    <source>
        <dbReference type="Proteomes" id="UP000012112"/>
    </source>
</evidence>
<dbReference type="EMBL" id="AKWD02000043">
    <property type="protein sequence ID" value="EMO53668.1"/>
    <property type="molecule type" value="Genomic_DNA"/>
</dbReference>
<comment type="caution">
    <text evidence="1">The sequence shown here is derived from an EMBL/GenBank/DDBJ whole genome shotgun (WGS) entry which is preliminary data.</text>
</comment>
<evidence type="ECO:0000313" key="1">
    <source>
        <dbReference type="EMBL" id="EMO53668.1"/>
    </source>
</evidence>